<proteinExistence type="predicted"/>
<evidence type="ECO:0000313" key="2">
    <source>
        <dbReference type="Proteomes" id="UP001156398"/>
    </source>
</evidence>
<organism evidence="1 2">
    <name type="scientific">Streptantibioticus silvisoli</name>
    <dbReference type="NCBI Taxonomy" id="2705255"/>
    <lineage>
        <taxon>Bacteria</taxon>
        <taxon>Bacillati</taxon>
        <taxon>Actinomycetota</taxon>
        <taxon>Actinomycetes</taxon>
        <taxon>Kitasatosporales</taxon>
        <taxon>Streptomycetaceae</taxon>
        <taxon>Streptantibioticus</taxon>
    </lineage>
</organism>
<dbReference type="RefSeq" id="WP_271322740.1">
    <property type="nucleotide sequence ID" value="NZ_JAAGKO020000040.1"/>
</dbReference>
<dbReference type="Proteomes" id="UP001156398">
    <property type="component" value="Unassembled WGS sequence"/>
</dbReference>
<comment type="caution">
    <text evidence="1">The sequence shown here is derived from an EMBL/GenBank/DDBJ whole genome shotgun (WGS) entry which is preliminary data.</text>
</comment>
<dbReference type="EMBL" id="JAAGKO020000040">
    <property type="protein sequence ID" value="MDI5965699.1"/>
    <property type="molecule type" value="Genomic_DNA"/>
</dbReference>
<gene>
    <name evidence="1" type="ORF">POF43_023735</name>
</gene>
<accession>A0ABT6W4L7</accession>
<sequence>MRIKQIELDDEGMPEAVLVRMTHDEALYLALLTGKQTGATSAQIIPGGAARNSEVYEALTGELFNRYYDDGVNDAVRAQRESA</sequence>
<evidence type="ECO:0000313" key="1">
    <source>
        <dbReference type="EMBL" id="MDI5965699.1"/>
    </source>
</evidence>
<protein>
    <submittedName>
        <fullName evidence="1">Uncharacterized protein</fullName>
    </submittedName>
</protein>
<name>A0ABT6W4L7_9ACTN</name>
<reference evidence="1 2" key="1">
    <citation type="submission" date="2023-05" db="EMBL/GenBank/DDBJ databases">
        <title>Streptantibioticus silvisoli sp. nov., acidotolerant actinomycetes 1 from pine litter.</title>
        <authorList>
            <person name="Swiecimska M."/>
            <person name="Golinska P."/>
            <person name="Sangal V."/>
            <person name="Wachnowicz B."/>
            <person name="Goodfellow M."/>
        </authorList>
    </citation>
    <scope>NUCLEOTIDE SEQUENCE [LARGE SCALE GENOMIC DNA]</scope>
    <source>
        <strain evidence="1 2">SL54</strain>
    </source>
</reference>
<keyword evidence="2" id="KW-1185">Reference proteome</keyword>